<proteinExistence type="predicted"/>
<organism evidence="1 2">
    <name type="scientific">Sporormia fimetaria CBS 119925</name>
    <dbReference type="NCBI Taxonomy" id="1340428"/>
    <lineage>
        <taxon>Eukaryota</taxon>
        <taxon>Fungi</taxon>
        <taxon>Dikarya</taxon>
        <taxon>Ascomycota</taxon>
        <taxon>Pezizomycotina</taxon>
        <taxon>Dothideomycetes</taxon>
        <taxon>Pleosporomycetidae</taxon>
        <taxon>Pleosporales</taxon>
        <taxon>Sporormiaceae</taxon>
        <taxon>Sporormia</taxon>
    </lineage>
</organism>
<reference evidence="1" key="1">
    <citation type="journal article" date="2020" name="Stud. Mycol.">
        <title>101 Dothideomycetes genomes: a test case for predicting lifestyles and emergence of pathogens.</title>
        <authorList>
            <person name="Haridas S."/>
            <person name="Albert R."/>
            <person name="Binder M."/>
            <person name="Bloem J."/>
            <person name="Labutti K."/>
            <person name="Salamov A."/>
            <person name="Andreopoulos B."/>
            <person name="Baker S."/>
            <person name="Barry K."/>
            <person name="Bills G."/>
            <person name="Bluhm B."/>
            <person name="Cannon C."/>
            <person name="Castanera R."/>
            <person name="Culley D."/>
            <person name="Daum C."/>
            <person name="Ezra D."/>
            <person name="Gonzalez J."/>
            <person name="Henrissat B."/>
            <person name="Kuo A."/>
            <person name="Liang C."/>
            <person name="Lipzen A."/>
            <person name="Lutzoni F."/>
            <person name="Magnuson J."/>
            <person name="Mondo S."/>
            <person name="Nolan M."/>
            <person name="Ohm R."/>
            <person name="Pangilinan J."/>
            <person name="Park H.-J."/>
            <person name="Ramirez L."/>
            <person name="Alfaro M."/>
            <person name="Sun H."/>
            <person name="Tritt A."/>
            <person name="Yoshinaga Y."/>
            <person name="Zwiers L.-H."/>
            <person name="Turgeon B."/>
            <person name="Goodwin S."/>
            <person name="Spatafora J."/>
            <person name="Crous P."/>
            <person name="Grigoriev I."/>
        </authorList>
    </citation>
    <scope>NUCLEOTIDE SEQUENCE</scope>
    <source>
        <strain evidence="1">CBS 119925</strain>
    </source>
</reference>
<name>A0A6A6UZ61_9PLEO</name>
<sequence length="342" mass="38017">MTFHSNLPRHFHVPSPSRAFTLSPPIYIPSNPAHTFHFLPARLRSTDTQSTTAMRLPIVLTIAFAALAFSAHIPRNVKHGRQEAAASLNDQLPDLTFHELNDPDPSIFSNTNTTLLPPPLGHARGHANANNPATGNTNLAAAAVSDEPMNRIKIYGYMGSQKINIGPAAKIYEGLVTMLEKLCPPGRGVCFSRDEKTMEIPIRYEGLNEKVLLYTVGISKYDRPGSKAIREERRKLLTESVARVYSEQVLGTQGKNIWKGKDGGEYFNVGNMVRVEFSDDENGISEFLEVYMDASPKNPTGGRFDCVGSLTPTHRILEKEKERYVKAYHGAWWDGVHTQCLD</sequence>
<dbReference type="Proteomes" id="UP000799440">
    <property type="component" value="Unassembled WGS sequence"/>
</dbReference>
<dbReference type="AlphaFoldDB" id="A0A6A6UZ61"/>
<evidence type="ECO:0000313" key="1">
    <source>
        <dbReference type="EMBL" id="KAF2742806.1"/>
    </source>
</evidence>
<gene>
    <name evidence="1" type="ORF">M011DRAFT_490353</name>
</gene>
<accession>A0A6A6UZ61</accession>
<evidence type="ECO:0000313" key="2">
    <source>
        <dbReference type="Proteomes" id="UP000799440"/>
    </source>
</evidence>
<dbReference type="EMBL" id="MU006604">
    <property type="protein sequence ID" value="KAF2742806.1"/>
    <property type="molecule type" value="Genomic_DNA"/>
</dbReference>
<protein>
    <submittedName>
        <fullName evidence="1">Uncharacterized protein</fullName>
    </submittedName>
</protein>
<keyword evidence="2" id="KW-1185">Reference proteome</keyword>